<comment type="cofactor">
    <cofactor evidence="6">
        <name>FMN</name>
        <dbReference type="ChEBI" id="CHEBI:58210"/>
    </cofactor>
    <text evidence="6">Binds 1 FMN per subunit.</text>
</comment>
<keyword evidence="1 6" id="KW-0285">Flavoprotein</keyword>
<dbReference type="EMBL" id="JADEYS010000008">
    <property type="protein sequence ID" value="MBE9397462.1"/>
    <property type="molecule type" value="Genomic_DNA"/>
</dbReference>
<keyword evidence="3 6" id="KW-0560">Oxidoreductase</keyword>
<reference evidence="8" key="1">
    <citation type="submission" date="2020-10" db="EMBL/GenBank/DDBJ databases">
        <title>Bacterium isolated from coastal waters sediment.</title>
        <authorList>
            <person name="Chen R.-J."/>
            <person name="Lu D.-C."/>
            <person name="Zhu K.-L."/>
            <person name="Du Z.-J."/>
        </authorList>
    </citation>
    <scope>NUCLEOTIDE SEQUENCE</scope>
    <source>
        <strain evidence="8">N1Y112</strain>
    </source>
</reference>
<dbReference type="GO" id="GO:0009055">
    <property type="term" value="F:electron transfer activity"/>
    <property type="evidence" value="ECO:0007669"/>
    <property type="project" value="UniProtKB-UniRule"/>
</dbReference>
<dbReference type="HAMAP" id="MF_01216">
    <property type="entry name" value="Azoreductase_type1"/>
    <property type="match status" value="1"/>
</dbReference>
<feature type="binding site" evidence="6">
    <location>
        <position position="10"/>
    </location>
    <ligand>
        <name>FMN</name>
        <dbReference type="ChEBI" id="CHEBI:58210"/>
    </ligand>
</feature>
<feature type="domain" description="Flavodoxin-like fold" evidence="7">
    <location>
        <begin position="2"/>
        <end position="196"/>
    </location>
</feature>
<keyword evidence="2 6" id="KW-0288">FMN</keyword>
<dbReference type="InterPro" id="IPR050104">
    <property type="entry name" value="FMN-dep_NADH:Q_OxRdtase_AzoR1"/>
</dbReference>
<evidence type="ECO:0000256" key="2">
    <source>
        <dbReference type="ARBA" id="ARBA00022643"/>
    </source>
</evidence>
<proteinExistence type="inferred from homology"/>
<dbReference type="InterPro" id="IPR003680">
    <property type="entry name" value="Flavodoxin_fold"/>
</dbReference>
<evidence type="ECO:0000313" key="9">
    <source>
        <dbReference type="Proteomes" id="UP000640333"/>
    </source>
</evidence>
<name>A0A8J7FCB9_9GAMM</name>
<comment type="function">
    <text evidence="6">Also exhibits azoreductase activity. Catalyzes the reductive cleavage of the azo bond in aromatic azo compounds to the corresponding amines.</text>
</comment>
<comment type="similarity">
    <text evidence="6">Belongs to the azoreductase type 1 family.</text>
</comment>
<evidence type="ECO:0000313" key="8">
    <source>
        <dbReference type="EMBL" id="MBE9397462.1"/>
    </source>
</evidence>
<dbReference type="EC" id="1.6.5.-" evidence="6"/>
<sequence>MSKLLHIKASVFGDNGQSNQLATRYIDQWQQKLLGNEVVVRDLVADAVPHLDGEVVGAFFTPEEQRSEQQNTIVAFSDTLIQEIRDADEIVLGLPLYNFGVPSQMKAYFDHLARAGVTFTYTDTGPVGLIDDKPVRVFATRGGLYKDTGMDHQVPFLKQFLGFIGLNNVEVIYAEGLSMDGVKEEALAKARGEVDQLISA</sequence>
<comment type="caution">
    <text evidence="8">The sequence shown here is derived from an EMBL/GenBank/DDBJ whole genome shotgun (WGS) entry which is preliminary data.</text>
</comment>
<dbReference type="InterPro" id="IPR023048">
    <property type="entry name" value="NADH:quinone_OxRdtase_FMN_depd"/>
</dbReference>
<evidence type="ECO:0000256" key="3">
    <source>
        <dbReference type="ARBA" id="ARBA00023002"/>
    </source>
</evidence>
<dbReference type="PANTHER" id="PTHR43741">
    <property type="entry name" value="FMN-DEPENDENT NADH-AZOREDUCTASE 1"/>
    <property type="match status" value="1"/>
</dbReference>
<evidence type="ECO:0000256" key="5">
    <source>
        <dbReference type="ARBA" id="ARBA00048542"/>
    </source>
</evidence>
<dbReference type="Proteomes" id="UP000640333">
    <property type="component" value="Unassembled WGS sequence"/>
</dbReference>
<comment type="subunit">
    <text evidence="6">Homodimer.</text>
</comment>
<evidence type="ECO:0000259" key="7">
    <source>
        <dbReference type="Pfam" id="PF02525"/>
    </source>
</evidence>
<dbReference type="GO" id="GO:0016655">
    <property type="term" value="F:oxidoreductase activity, acting on NAD(P)H, quinone or similar compound as acceptor"/>
    <property type="evidence" value="ECO:0007669"/>
    <property type="project" value="InterPro"/>
</dbReference>
<keyword evidence="9" id="KW-1185">Reference proteome</keyword>
<comment type="function">
    <text evidence="6">Quinone reductase that provides resistance to thiol-specific stress caused by electrophilic quinones.</text>
</comment>
<gene>
    <name evidence="6" type="primary">azoR</name>
    <name evidence="8" type="ORF">IOQ59_09345</name>
</gene>
<dbReference type="Gene3D" id="3.40.50.360">
    <property type="match status" value="1"/>
</dbReference>
<keyword evidence="4 6" id="KW-0520">NAD</keyword>
<evidence type="ECO:0000256" key="4">
    <source>
        <dbReference type="ARBA" id="ARBA00023027"/>
    </source>
</evidence>
<dbReference type="InterPro" id="IPR029039">
    <property type="entry name" value="Flavoprotein-like_sf"/>
</dbReference>
<dbReference type="GO" id="GO:0016652">
    <property type="term" value="F:oxidoreductase activity, acting on NAD(P)H as acceptor"/>
    <property type="evidence" value="ECO:0007669"/>
    <property type="project" value="UniProtKB-UniRule"/>
</dbReference>
<comment type="caution">
    <text evidence="6">Lacks conserved residue(s) required for the propagation of feature annotation.</text>
</comment>
<comment type="catalytic activity">
    <reaction evidence="6">
        <text>2 a quinone + NADH + H(+) = 2 a 1,4-benzosemiquinone + NAD(+)</text>
        <dbReference type="Rhea" id="RHEA:65952"/>
        <dbReference type="ChEBI" id="CHEBI:15378"/>
        <dbReference type="ChEBI" id="CHEBI:57540"/>
        <dbReference type="ChEBI" id="CHEBI:57945"/>
        <dbReference type="ChEBI" id="CHEBI:132124"/>
        <dbReference type="ChEBI" id="CHEBI:134225"/>
    </reaction>
</comment>
<dbReference type="AlphaFoldDB" id="A0A8J7FCB9"/>
<evidence type="ECO:0000256" key="1">
    <source>
        <dbReference type="ARBA" id="ARBA00022630"/>
    </source>
</evidence>
<protein>
    <recommendedName>
        <fullName evidence="6">FMN dependent NADH:quinone oxidoreductase</fullName>
        <ecNumber evidence="6">1.6.5.-</ecNumber>
    </recommendedName>
    <alternativeName>
        <fullName evidence="6">Azo-dye reductase</fullName>
    </alternativeName>
    <alternativeName>
        <fullName evidence="6">FMN-dependent NADH-azo compound oxidoreductase</fullName>
    </alternativeName>
    <alternativeName>
        <fullName evidence="6">FMN-dependent NADH-azoreductase</fullName>
        <ecNumber evidence="6">1.7.1.17</ecNumber>
    </alternativeName>
</protein>
<comment type="catalytic activity">
    <reaction evidence="5">
        <text>N,N-dimethyl-1,4-phenylenediamine + anthranilate + 2 NAD(+) = 2-(4-dimethylaminophenyl)diazenylbenzoate + 2 NADH + 2 H(+)</text>
        <dbReference type="Rhea" id="RHEA:55872"/>
        <dbReference type="ChEBI" id="CHEBI:15378"/>
        <dbReference type="ChEBI" id="CHEBI:15783"/>
        <dbReference type="ChEBI" id="CHEBI:16567"/>
        <dbReference type="ChEBI" id="CHEBI:57540"/>
        <dbReference type="ChEBI" id="CHEBI:57945"/>
        <dbReference type="ChEBI" id="CHEBI:71579"/>
        <dbReference type="EC" id="1.7.1.17"/>
    </reaction>
    <physiologicalReaction direction="right-to-left" evidence="5">
        <dbReference type="Rhea" id="RHEA:55874"/>
    </physiologicalReaction>
</comment>
<evidence type="ECO:0000256" key="6">
    <source>
        <dbReference type="HAMAP-Rule" id="MF_01216"/>
    </source>
</evidence>
<accession>A0A8J7FCB9</accession>
<feature type="binding site" evidence="6">
    <location>
        <begin position="140"/>
        <end position="143"/>
    </location>
    <ligand>
        <name>FMN</name>
        <dbReference type="ChEBI" id="CHEBI:58210"/>
    </ligand>
</feature>
<dbReference type="EC" id="1.7.1.17" evidence="6"/>
<organism evidence="8 9">
    <name type="scientific">Pontibacterium sinense</name>
    <dbReference type="NCBI Taxonomy" id="2781979"/>
    <lineage>
        <taxon>Bacteria</taxon>
        <taxon>Pseudomonadati</taxon>
        <taxon>Pseudomonadota</taxon>
        <taxon>Gammaproteobacteria</taxon>
        <taxon>Oceanospirillales</taxon>
        <taxon>Oceanospirillaceae</taxon>
        <taxon>Pontibacterium</taxon>
    </lineage>
</organism>
<dbReference type="Pfam" id="PF02525">
    <property type="entry name" value="Flavodoxin_2"/>
    <property type="match status" value="1"/>
</dbReference>
<dbReference type="RefSeq" id="WP_193953019.1">
    <property type="nucleotide sequence ID" value="NZ_JADEYS010000008.1"/>
</dbReference>
<dbReference type="SUPFAM" id="SSF52218">
    <property type="entry name" value="Flavoproteins"/>
    <property type="match status" value="1"/>
</dbReference>
<dbReference type="GO" id="GO:0010181">
    <property type="term" value="F:FMN binding"/>
    <property type="evidence" value="ECO:0007669"/>
    <property type="project" value="UniProtKB-UniRule"/>
</dbReference>
<dbReference type="PANTHER" id="PTHR43741:SF2">
    <property type="entry name" value="FMN-DEPENDENT NADH:QUINONE OXIDOREDUCTASE"/>
    <property type="match status" value="1"/>
</dbReference>